<dbReference type="PROSITE" id="PS50995">
    <property type="entry name" value="HTH_MARR_2"/>
    <property type="match status" value="1"/>
</dbReference>
<proteinExistence type="predicted"/>
<evidence type="ECO:0000256" key="2">
    <source>
        <dbReference type="ARBA" id="ARBA00023125"/>
    </source>
</evidence>
<dbReference type="Proteomes" id="UP000192468">
    <property type="component" value="Unassembled WGS sequence"/>
</dbReference>
<dbReference type="OrthoDB" id="49580at2"/>
<protein>
    <submittedName>
        <fullName evidence="5">DNA-binding transcriptional regulator, MarR family</fullName>
    </submittedName>
</protein>
<dbReference type="InterPro" id="IPR000835">
    <property type="entry name" value="HTH_MarR-typ"/>
</dbReference>
<dbReference type="RefSeq" id="WP_084117395.1">
    <property type="nucleotide sequence ID" value="NZ_FWXH01000021.1"/>
</dbReference>
<sequence>MNDDMEELVEKLIYLVPTLEKRVIKSLDIGLKSNVSPLQYRALFILNDEGILSMSELSKKMFVSKQQVTMVIDKLIKLELVERILNKDDRRIINVKISDNGIKAIISFKDEIMKGIKPRLSLLSEEDFNKFLVSLNCIYNITEKLI</sequence>
<dbReference type="PANTHER" id="PTHR42756">
    <property type="entry name" value="TRANSCRIPTIONAL REGULATOR, MARR"/>
    <property type="match status" value="1"/>
</dbReference>
<dbReference type="SMART" id="SM00347">
    <property type="entry name" value="HTH_MARR"/>
    <property type="match status" value="1"/>
</dbReference>
<dbReference type="GO" id="GO:0003677">
    <property type="term" value="F:DNA binding"/>
    <property type="evidence" value="ECO:0007669"/>
    <property type="project" value="UniProtKB-KW"/>
</dbReference>
<keyword evidence="6" id="KW-1185">Reference proteome</keyword>
<organism evidence="5 6">
    <name type="scientific">Clostridium acidisoli DSM 12555</name>
    <dbReference type="NCBI Taxonomy" id="1121291"/>
    <lineage>
        <taxon>Bacteria</taxon>
        <taxon>Bacillati</taxon>
        <taxon>Bacillota</taxon>
        <taxon>Clostridia</taxon>
        <taxon>Eubacteriales</taxon>
        <taxon>Clostridiaceae</taxon>
        <taxon>Clostridium</taxon>
    </lineage>
</organism>
<name>A0A1W1XW19_9CLOT</name>
<dbReference type="STRING" id="1121291.SAMN02745134_03385"/>
<feature type="domain" description="HTH marR-type" evidence="4">
    <location>
        <begin position="5"/>
        <end position="146"/>
    </location>
</feature>
<dbReference type="Pfam" id="PF12802">
    <property type="entry name" value="MarR_2"/>
    <property type="match status" value="1"/>
</dbReference>
<dbReference type="PANTHER" id="PTHR42756:SF1">
    <property type="entry name" value="TRANSCRIPTIONAL REPRESSOR OF EMRAB OPERON"/>
    <property type="match status" value="1"/>
</dbReference>
<evidence type="ECO:0000259" key="4">
    <source>
        <dbReference type="PROSITE" id="PS50995"/>
    </source>
</evidence>
<reference evidence="5 6" key="1">
    <citation type="submission" date="2017-04" db="EMBL/GenBank/DDBJ databases">
        <authorList>
            <person name="Afonso C.L."/>
            <person name="Miller P.J."/>
            <person name="Scott M.A."/>
            <person name="Spackman E."/>
            <person name="Goraichik I."/>
            <person name="Dimitrov K.M."/>
            <person name="Suarez D.L."/>
            <person name="Swayne D.E."/>
        </authorList>
    </citation>
    <scope>NUCLEOTIDE SEQUENCE [LARGE SCALE GENOMIC DNA]</scope>
    <source>
        <strain evidence="5 6">DSM 12555</strain>
    </source>
</reference>
<dbReference type="AlphaFoldDB" id="A0A1W1XW19"/>
<dbReference type="InterPro" id="IPR036390">
    <property type="entry name" value="WH_DNA-bd_sf"/>
</dbReference>
<evidence type="ECO:0000256" key="1">
    <source>
        <dbReference type="ARBA" id="ARBA00023015"/>
    </source>
</evidence>
<dbReference type="InterPro" id="IPR036388">
    <property type="entry name" value="WH-like_DNA-bd_sf"/>
</dbReference>
<gene>
    <name evidence="5" type="ORF">SAMN02745134_03385</name>
</gene>
<dbReference type="SUPFAM" id="SSF46785">
    <property type="entry name" value="Winged helix' DNA-binding domain"/>
    <property type="match status" value="1"/>
</dbReference>
<dbReference type="PRINTS" id="PR00598">
    <property type="entry name" value="HTHMARR"/>
</dbReference>
<keyword evidence="2 5" id="KW-0238">DNA-binding</keyword>
<keyword evidence="1" id="KW-0805">Transcription regulation</keyword>
<dbReference type="GO" id="GO:0003700">
    <property type="term" value="F:DNA-binding transcription factor activity"/>
    <property type="evidence" value="ECO:0007669"/>
    <property type="project" value="InterPro"/>
</dbReference>
<evidence type="ECO:0000313" key="5">
    <source>
        <dbReference type="EMBL" id="SMC28034.1"/>
    </source>
</evidence>
<dbReference type="Gene3D" id="1.10.10.10">
    <property type="entry name" value="Winged helix-like DNA-binding domain superfamily/Winged helix DNA-binding domain"/>
    <property type="match status" value="1"/>
</dbReference>
<evidence type="ECO:0000313" key="6">
    <source>
        <dbReference type="Proteomes" id="UP000192468"/>
    </source>
</evidence>
<evidence type="ECO:0000256" key="3">
    <source>
        <dbReference type="ARBA" id="ARBA00023163"/>
    </source>
</evidence>
<dbReference type="EMBL" id="FWXH01000021">
    <property type="protein sequence ID" value="SMC28034.1"/>
    <property type="molecule type" value="Genomic_DNA"/>
</dbReference>
<keyword evidence="3" id="KW-0804">Transcription</keyword>
<accession>A0A1W1XW19</accession>